<protein>
    <recommendedName>
        <fullName evidence="3">NADH dehydrogenase [ubiquinone] 1 beta subcomplex subunit 4</fullName>
    </recommendedName>
    <alternativeName>
        <fullName evidence="12">Complex I-B15</fullName>
    </alternativeName>
    <alternativeName>
        <fullName evidence="13">NADH-ubiquinone oxidoreductase B15 subunit</fullName>
    </alternativeName>
</protein>
<dbReference type="InterPro" id="IPR009866">
    <property type="entry name" value="NADH_UbQ_OxRdtase_NDUFB4_su"/>
</dbReference>
<keyword evidence="16" id="KW-1185">Reference proteome</keyword>
<keyword evidence="6 14" id="KW-0812">Transmembrane</keyword>
<dbReference type="Pfam" id="PF07225">
    <property type="entry name" value="NDUF_B4"/>
    <property type="match status" value="1"/>
</dbReference>
<evidence type="ECO:0000256" key="8">
    <source>
        <dbReference type="ARBA" id="ARBA00022982"/>
    </source>
</evidence>
<keyword evidence="10" id="KW-0496">Mitochondrion</keyword>
<evidence type="ECO:0000313" key="15">
    <source>
        <dbReference type="EMBL" id="OWR51633.1"/>
    </source>
</evidence>
<evidence type="ECO:0000256" key="7">
    <source>
        <dbReference type="ARBA" id="ARBA00022792"/>
    </source>
</evidence>
<evidence type="ECO:0000256" key="13">
    <source>
        <dbReference type="ARBA" id="ARBA00030987"/>
    </source>
</evidence>
<dbReference type="InParanoid" id="A0A212FD38"/>
<proteinExistence type="inferred from homology"/>
<keyword evidence="7" id="KW-0999">Mitochondrion inner membrane</keyword>
<keyword evidence="11 14" id="KW-0472">Membrane</keyword>
<evidence type="ECO:0000256" key="11">
    <source>
        <dbReference type="ARBA" id="ARBA00023136"/>
    </source>
</evidence>
<evidence type="ECO:0000256" key="3">
    <source>
        <dbReference type="ARBA" id="ARBA00018681"/>
    </source>
</evidence>
<accession>A0A212FD38</accession>
<dbReference type="EMBL" id="AGBW02009117">
    <property type="protein sequence ID" value="OWR51633.1"/>
    <property type="molecule type" value="Genomic_DNA"/>
</dbReference>
<evidence type="ECO:0000256" key="9">
    <source>
        <dbReference type="ARBA" id="ARBA00022989"/>
    </source>
</evidence>
<dbReference type="PANTHER" id="PTHR15469:SF0">
    <property type="entry name" value="NADH DEHYDROGENASE [UBIQUINONE] 1 BETA SUBCOMPLEX SUBUNIT 4"/>
    <property type="match status" value="1"/>
</dbReference>
<comment type="similarity">
    <text evidence="2">Belongs to the complex I NDUFB4 subunit family.</text>
</comment>
<evidence type="ECO:0000256" key="6">
    <source>
        <dbReference type="ARBA" id="ARBA00022692"/>
    </source>
</evidence>
<gene>
    <name evidence="15" type="ORF">KGM_200647</name>
</gene>
<keyword evidence="5" id="KW-0679">Respiratory chain</keyword>
<evidence type="ECO:0000256" key="1">
    <source>
        <dbReference type="ARBA" id="ARBA00004434"/>
    </source>
</evidence>
<evidence type="ECO:0000256" key="4">
    <source>
        <dbReference type="ARBA" id="ARBA00022448"/>
    </source>
</evidence>
<evidence type="ECO:0000256" key="10">
    <source>
        <dbReference type="ARBA" id="ARBA00023128"/>
    </source>
</evidence>
<dbReference type="STRING" id="278856.A0A212FD38"/>
<name>A0A212FD38_DANPL</name>
<evidence type="ECO:0000256" key="12">
    <source>
        <dbReference type="ARBA" id="ARBA00030212"/>
    </source>
</evidence>
<evidence type="ECO:0000313" key="16">
    <source>
        <dbReference type="Proteomes" id="UP000007151"/>
    </source>
</evidence>
<keyword evidence="9 14" id="KW-1133">Transmembrane helix</keyword>
<evidence type="ECO:0000256" key="2">
    <source>
        <dbReference type="ARBA" id="ARBA00007260"/>
    </source>
</evidence>
<evidence type="ECO:0000256" key="5">
    <source>
        <dbReference type="ARBA" id="ARBA00022660"/>
    </source>
</evidence>
<keyword evidence="8" id="KW-0249">Electron transport</keyword>
<keyword evidence="4" id="KW-0813">Transport</keyword>
<dbReference type="PANTHER" id="PTHR15469">
    <property type="entry name" value="NADH-UBIQUINONE OXIDOREDUCTASE B15 SUBUNIT"/>
    <property type="match status" value="1"/>
</dbReference>
<dbReference type="eggNOG" id="ENOG502S8GT">
    <property type="taxonomic scope" value="Eukaryota"/>
</dbReference>
<dbReference type="AlphaFoldDB" id="A0A212FD38"/>
<feature type="transmembrane region" description="Helical" evidence="14">
    <location>
        <begin position="57"/>
        <end position="75"/>
    </location>
</feature>
<comment type="subcellular location">
    <subcellularLocation>
        <location evidence="1">Mitochondrion inner membrane</location>
        <topology evidence="1">Single-pass membrane protein</topology>
    </subcellularLocation>
</comment>
<dbReference type="GO" id="GO:0005743">
    <property type="term" value="C:mitochondrial inner membrane"/>
    <property type="evidence" value="ECO:0007669"/>
    <property type="project" value="UniProtKB-SubCell"/>
</dbReference>
<dbReference type="KEGG" id="dpl:KGM_200647"/>
<organism evidence="15 16">
    <name type="scientific">Danaus plexippus plexippus</name>
    <dbReference type="NCBI Taxonomy" id="278856"/>
    <lineage>
        <taxon>Eukaryota</taxon>
        <taxon>Metazoa</taxon>
        <taxon>Ecdysozoa</taxon>
        <taxon>Arthropoda</taxon>
        <taxon>Hexapoda</taxon>
        <taxon>Insecta</taxon>
        <taxon>Pterygota</taxon>
        <taxon>Neoptera</taxon>
        <taxon>Endopterygota</taxon>
        <taxon>Lepidoptera</taxon>
        <taxon>Glossata</taxon>
        <taxon>Ditrysia</taxon>
        <taxon>Papilionoidea</taxon>
        <taxon>Nymphalidae</taxon>
        <taxon>Danainae</taxon>
        <taxon>Danaini</taxon>
        <taxon>Danaina</taxon>
        <taxon>Danaus</taxon>
        <taxon>Danaus</taxon>
    </lineage>
</organism>
<comment type="caution">
    <text evidence="15">The sequence shown here is derived from an EMBL/GenBank/DDBJ whole genome shotgun (WGS) entry which is preliminary data.</text>
</comment>
<reference evidence="15 16" key="1">
    <citation type="journal article" date="2011" name="Cell">
        <title>The monarch butterfly genome yields insights into long-distance migration.</title>
        <authorList>
            <person name="Zhan S."/>
            <person name="Merlin C."/>
            <person name="Boore J.L."/>
            <person name="Reppert S.M."/>
        </authorList>
    </citation>
    <scope>NUCLEOTIDE SEQUENCE [LARGE SCALE GENOMIC DNA]</scope>
    <source>
        <strain evidence="15">F-2</strain>
    </source>
</reference>
<sequence>MTQIERRAKYRQEFLKLRTDPCLHSKESGFVFDEALQRWLSMKACQVEYFQATPRNAIKGAVMIIMPMLIYGYFLRKQRTKFLQDCRCGKIRYRDRLHDGRDVLQTSWPPHRILLSLHHSYYQIQQGQLYIQPMQTLVGVVLYASSLPSSIKVCVQNWIDYTRRKLKEHQLSSCNRIS</sequence>
<dbReference type="Proteomes" id="UP000007151">
    <property type="component" value="Unassembled WGS sequence"/>
</dbReference>
<evidence type="ECO:0000256" key="14">
    <source>
        <dbReference type="SAM" id="Phobius"/>
    </source>
</evidence>